<accession>A0ABT5L3F3</accession>
<dbReference type="InterPro" id="IPR025920">
    <property type="entry name" value="Lipase_bact_N"/>
</dbReference>
<evidence type="ECO:0000313" key="2">
    <source>
        <dbReference type="EMBL" id="MDC8830964.1"/>
    </source>
</evidence>
<sequence length="859" mass="88960">MKKLILSTSVALALGLTGCGGGGESIEDINNETQVQTPFSRIVFDPANGNLNIPNDLLMLPGDDGFFDYTLNIPVSDPTNFSDPQNALNVLDGWSIQQPFVINVNTPDGVSLDESTLSAGIHLYEATLGLDQSDPDCATAEIPSSGCKLGDQLTYGVDYVLSLVDDNTVSVVPIKPLSAATGHMLVMTTALKDSSGKAVQGSTTWELVRQDIDTLPLATEAQLSLQTIVNSYIDPLLDAGYSREEVTYVSAFTTQSTTDVSGTVKQLLIADLVAALQSGSSDLASALPVIRVEDANGPDNAMEALGLINDATLDGALTQAKAGLPAPVQAAIDATDFSLLKTCDGVFGTLSGNLSTYWGALNDVAVGVSQAFAAQAGPFCAAQRYTGSISLPYYSAVPSMTNPLAPVNDFWHAACDSGIVLAGVPQEALQNATPGPNHALCSSVGLADLRLNGEMIDDRRNLTRYSPIPQVTMPDNTLDVQVTIPDPAISAALGVSISKPENGWPVVILAHGITGQKEQMMAASGTLSLHGIATIAIDLPMHGSRGFDLNGDGVDELNATTVSVTHFMNLATLPSARDNVRQGMADLLGLRLGLNAVADLTAAQAVDLDASNVSFMGVSLGAITGANFVALANSTLGNPMLDAMFNVKAASLESPGSGIANFLMDSPRFGPVIKGLLLSESSPEFNGFVAQTYGDNPTEQDLAEAFTDFMTVIDAAAQAQIAATFSQFTFAAQTVLDSADPSAYAAILGANTPVHFMTVVGDGGEKLPDQVIPVATSLPLSGQNPMAAMIGLEQVVSTISDTSGGTVSGQVRFNSGAHGSSLSPAADPAVTREMQLQLSGFIKSNGAALPVTNTAVIAN</sequence>
<proteinExistence type="predicted"/>
<dbReference type="NCBIfam" id="TIGR03502">
    <property type="entry name" value="lipase_Pla1_cef"/>
    <property type="match status" value="1"/>
</dbReference>
<dbReference type="InterPro" id="IPR020009">
    <property type="entry name" value="VolA/Pla-1/cef"/>
</dbReference>
<feature type="domain" description="Bacterial virulence factor lipase N-terminal" evidence="1">
    <location>
        <begin position="78"/>
        <end position="260"/>
    </location>
</feature>
<dbReference type="SUPFAM" id="SSF53474">
    <property type="entry name" value="alpha/beta-Hydrolases"/>
    <property type="match status" value="1"/>
</dbReference>
<evidence type="ECO:0000313" key="3">
    <source>
        <dbReference type="Proteomes" id="UP001218788"/>
    </source>
</evidence>
<comment type="caution">
    <text evidence="2">The sequence shown here is derived from an EMBL/GenBank/DDBJ whole genome shotgun (WGS) entry which is preliminary data.</text>
</comment>
<organism evidence="2 3">
    <name type="scientific">Alteromonas gilva</name>
    <dbReference type="NCBI Taxonomy" id="2987522"/>
    <lineage>
        <taxon>Bacteria</taxon>
        <taxon>Pseudomonadati</taxon>
        <taxon>Pseudomonadota</taxon>
        <taxon>Gammaproteobacteria</taxon>
        <taxon>Alteromonadales</taxon>
        <taxon>Alteromonadaceae</taxon>
        <taxon>Alteromonas/Salinimonas group</taxon>
        <taxon>Alteromonas</taxon>
    </lineage>
</organism>
<dbReference type="RefSeq" id="WP_273639977.1">
    <property type="nucleotide sequence ID" value="NZ_JAQQXP010000001.1"/>
</dbReference>
<dbReference type="Proteomes" id="UP001218788">
    <property type="component" value="Unassembled WGS sequence"/>
</dbReference>
<name>A0ABT5L3F3_9ALTE</name>
<dbReference type="Gene3D" id="3.40.50.1820">
    <property type="entry name" value="alpha/beta hydrolase"/>
    <property type="match status" value="1"/>
</dbReference>
<reference evidence="2 3" key="1">
    <citation type="submission" date="2022-10" db="EMBL/GenBank/DDBJ databases">
        <title>Alteromonas sp. chi3 Genome sequencing.</title>
        <authorList>
            <person name="Park S."/>
        </authorList>
    </citation>
    <scope>NUCLEOTIDE SEQUENCE [LARGE SCALE GENOMIC DNA]</scope>
    <source>
        <strain evidence="3">chi3</strain>
    </source>
</reference>
<dbReference type="InterPro" id="IPR029058">
    <property type="entry name" value="AB_hydrolase_fold"/>
</dbReference>
<keyword evidence="3" id="KW-1185">Reference proteome</keyword>
<dbReference type="PROSITE" id="PS51257">
    <property type="entry name" value="PROKAR_LIPOPROTEIN"/>
    <property type="match status" value="1"/>
</dbReference>
<dbReference type="Pfam" id="PF12262">
    <property type="entry name" value="Lipase_bact_N"/>
    <property type="match status" value="1"/>
</dbReference>
<evidence type="ECO:0000259" key="1">
    <source>
        <dbReference type="Pfam" id="PF12262"/>
    </source>
</evidence>
<protein>
    <recommendedName>
        <fullName evidence="1">Bacterial virulence factor lipase N-terminal domain-containing protein</fullName>
    </recommendedName>
</protein>
<gene>
    <name evidence="2" type="ORF">OIK42_09340</name>
</gene>
<dbReference type="EMBL" id="JAQQXP010000001">
    <property type="protein sequence ID" value="MDC8830964.1"/>
    <property type="molecule type" value="Genomic_DNA"/>
</dbReference>